<dbReference type="EMBL" id="JAKIKS010000019">
    <property type="protein sequence ID" value="MCL1124200.1"/>
    <property type="molecule type" value="Genomic_DNA"/>
</dbReference>
<evidence type="ECO:0000313" key="2">
    <source>
        <dbReference type="EMBL" id="MCL1124200.1"/>
    </source>
</evidence>
<reference evidence="2 3" key="1">
    <citation type="submission" date="2022-01" db="EMBL/GenBank/DDBJ databases">
        <title>Whole genome-based taxonomy of the Shewanellaceae.</title>
        <authorList>
            <person name="Martin-Rodriguez A.J."/>
        </authorList>
    </citation>
    <scope>NUCLEOTIDE SEQUENCE [LARGE SCALE GENOMIC DNA]</scope>
    <source>
        <strain evidence="2 3">DSM 17177</strain>
    </source>
</reference>
<evidence type="ECO:0000313" key="3">
    <source>
        <dbReference type="Proteomes" id="UP001203423"/>
    </source>
</evidence>
<name>A0ABT0L9P0_9GAMM</name>
<evidence type="ECO:0000259" key="1">
    <source>
        <dbReference type="Pfam" id="PF09643"/>
    </source>
</evidence>
<dbReference type="InterPro" id="IPR023385">
    <property type="entry name" value="YopX-like_C"/>
</dbReference>
<dbReference type="RefSeq" id="WP_248939480.1">
    <property type="nucleotide sequence ID" value="NZ_JAKIKS010000019.1"/>
</dbReference>
<organism evidence="2 3">
    <name type="scientific">Shewanella surugensis</name>
    <dbReference type="NCBI Taxonomy" id="212020"/>
    <lineage>
        <taxon>Bacteria</taxon>
        <taxon>Pseudomonadati</taxon>
        <taxon>Pseudomonadota</taxon>
        <taxon>Gammaproteobacteria</taxon>
        <taxon>Alteromonadales</taxon>
        <taxon>Shewanellaceae</taxon>
        <taxon>Shewanella</taxon>
    </lineage>
</organism>
<keyword evidence="3" id="KW-1185">Reference proteome</keyword>
<comment type="caution">
    <text evidence="2">The sequence shown here is derived from an EMBL/GenBank/DDBJ whole genome shotgun (WGS) entry which is preliminary data.</text>
</comment>
<dbReference type="Proteomes" id="UP001203423">
    <property type="component" value="Unassembled WGS sequence"/>
</dbReference>
<protein>
    <submittedName>
        <fullName evidence="2">YopX family protein</fullName>
    </submittedName>
</protein>
<feature type="domain" description="YopX protein" evidence="1">
    <location>
        <begin position="2"/>
        <end position="125"/>
    </location>
</feature>
<dbReference type="SUPFAM" id="SSF159006">
    <property type="entry name" value="YopX-like"/>
    <property type="match status" value="1"/>
</dbReference>
<dbReference type="Gene3D" id="2.30.30.290">
    <property type="entry name" value="YopX-like domains"/>
    <property type="match status" value="1"/>
</dbReference>
<accession>A0ABT0L9P0</accession>
<proteinExistence type="predicted"/>
<sequence>MKFRVWDSKFKKYINSSDVRINASNGECHGVRSGGNVPHWHLEQFTGLKDKNGVDICEGDIVKWGHVEGFIERIPRIAVAKLFPALHFETTNLGEHNHEFHYGSFLYARCIDKAMEVIGNIHENKEDE</sequence>
<dbReference type="InterPro" id="IPR019096">
    <property type="entry name" value="YopX_protein"/>
</dbReference>
<gene>
    <name evidence="2" type="ORF">L2764_06845</name>
</gene>
<dbReference type="Pfam" id="PF09643">
    <property type="entry name" value="YopX"/>
    <property type="match status" value="1"/>
</dbReference>